<gene>
    <name evidence="1" type="ORF">SCALOS_LOCUS8105</name>
</gene>
<sequence length="142" mass="16094">MTSTWKPFIYIHQERQKISCSGNNASVRCTFYPVGDFEYKTGVASVGSELVEDDSSVLERYHGVYRSNPGALSQRTIKLEKEYRSSKLPCNKEATYFLFGNSGLKKGSVIGNLIVDYEIHMSNKYIYKEKNVDGDDSDYSDS</sequence>
<dbReference type="EMBL" id="CAJVPM010020438">
    <property type="protein sequence ID" value="CAG8634951.1"/>
    <property type="molecule type" value="Genomic_DNA"/>
</dbReference>
<dbReference type="Proteomes" id="UP000789860">
    <property type="component" value="Unassembled WGS sequence"/>
</dbReference>
<name>A0ACA9N788_9GLOM</name>
<evidence type="ECO:0000313" key="1">
    <source>
        <dbReference type="EMBL" id="CAG8634951.1"/>
    </source>
</evidence>
<proteinExistence type="predicted"/>
<protein>
    <submittedName>
        <fullName evidence="1">10605_t:CDS:1</fullName>
    </submittedName>
</protein>
<organism evidence="1 2">
    <name type="scientific">Scutellospora calospora</name>
    <dbReference type="NCBI Taxonomy" id="85575"/>
    <lineage>
        <taxon>Eukaryota</taxon>
        <taxon>Fungi</taxon>
        <taxon>Fungi incertae sedis</taxon>
        <taxon>Mucoromycota</taxon>
        <taxon>Glomeromycotina</taxon>
        <taxon>Glomeromycetes</taxon>
        <taxon>Diversisporales</taxon>
        <taxon>Gigasporaceae</taxon>
        <taxon>Scutellospora</taxon>
    </lineage>
</organism>
<reference evidence="1" key="1">
    <citation type="submission" date="2021-06" db="EMBL/GenBank/DDBJ databases">
        <authorList>
            <person name="Kallberg Y."/>
            <person name="Tangrot J."/>
            <person name="Rosling A."/>
        </authorList>
    </citation>
    <scope>NUCLEOTIDE SEQUENCE</scope>
    <source>
        <strain evidence="1">AU212A</strain>
    </source>
</reference>
<keyword evidence="2" id="KW-1185">Reference proteome</keyword>
<evidence type="ECO:0000313" key="2">
    <source>
        <dbReference type="Proteomes" id="UP000789860"/>
    </source>
</evidence>
<comment type="caution">
    <text evidence="1">The sequence shown here is derived from an EMBL/GenBank/DDBJ whole genome shotgun (WGS) entry which is preliminary data.</text>
</comment>
<accession>A0ACA9N788</accession>